<sequence>MPISYRPDEIMTRYPTLCRHLLTVTLLITPAVFTASLPAAYAAEDEAASTGWYFPAQALPLAKVLAPPPAPGSAAQEKDLKTVRKAEAARTPELIAAVKADAHISVYRFADVMGPGFTPENLPLADKMFRHMSDDIRIAIMDAKKEFNRPRPFVVDPKITTIVPQPPNASYPSGHTAFAYANAIVLAAMVPEKAAEIFARAHLYGLHRIMGGVHFPTDVEAGKVSGSVIGSNFLQSPRFQADFTAARKEVRHALGLPETP</sequence>
<protein>
    <recommendedName>
        <fullName evidence="1">Acid phosphatase</fullName>
        <ecNumber evidence="1">3.1.3.2</ecNumber>
    </recommendedName>
</protein>
<dbReference type="Pfam" id="PF01569">
    <property type="entry name" value="PAP2"/>
    <property type="match status" value="1"/>
</dbReference>
<dbReference type="PIRSF" id="PIRSF000897">
    <property type="entry name" value="Acid_Ptase_ClsA"/>
    <property type="match status" value="1"/>
</dbReference>
<evidence type="ECO:0000259" key="2">
    <source>
        <dbReference type="SMART" id="SM00014"/>
    </source>
</evidence>
<dbReference type="InterPro" id="IPR000326">
    <property type="entry name" value="PAP2/HPO"/>
</dbReference>
<organism evidence="3 4">
    <name type="scientific">Granulibacter bethesdensis</name>
    <dbReference type="NCBI Taxonomy" id="364410"/>
    <lineage>
        <taxon>Bacteria</taxon>
        <taxon>Pseudomonadati</taxon>
        <taxon>Pseudomonadota</taxon>
        <taxon>Alphaproteobacteria</taxon>
        <taxon>Acetobacterales</taxon>
        <taxon>Acetobacteraceae</taxon>
        <taxon>Granulibacter</taxon>
    </lineage>
</organism>
<dbReference type="Gene3D" id="1.20.144.10">
    <property type="entry name" value="Phosphatidic acid phosphatase type 2/haloperoxidase"/>
    <property type="match status" value="1"/>
</dbReference>
<dbReference type="AlphaFoldDB" id="A0AAC9KDL1"/>
<dbReference type="InterPro" id="IPR036938">
    <property type="entry name" value="PAP2/HPO_sf"/>
</dbReference>
<dbReference type="GO" id="GO:0003993">
    <property type="term" value="F:acid phosphatase activity"/>
    <property type="evidence" value="ECO:0007669"/>
    <property type="project" value="UniProtKB-EC"/>
</dbReference>
<evidence type="ECO:0000256" key="1">
    <source>
        <dbReference type="PIRNR" id="PIRNR000897"/>
    </source>
</evidence>
<dbReference type="SMART" id="SM00014">
    <property type="entry name" value="acidPPc"/>
    <property type="match status" value="1"/>
</dbReference>
<evidence type="ECO:0000313" key="4">
    <source>
        <dbReference type="Proteomes" id="UP000182373"/>
    </source>
</evidence>
<dbReference type="Proteomes" id="UP000182373">
    <property type="component" value="Chromosome"/>
</dbReference>
<dbReference type="EC" id="3.1.3.2" evidence="1"/>
<accession>A0AAC9KDL1</accession>
<dbReference type="SUPFAM" id="SSF48317">
    <property type="entry name" value="Acid phosphatase/Vanadium-dependent haloperoxidase"/>
    <property type="match status" value="1"/>
</dbReference>
<dbReference type="InterPro" id="IPR001011">
    <property type="entry name" value="Acid_Pase_classA_bac"/>
</dbReference>
<keyword evidence="1 3" id="KW-0378">Hydrolase</keyword>
<dbReference type="EMBL" id="CP018191">
    <property type="protein sequence ID" value="APH55132.1"/>
    <property type="molecule type" value="Genomic_DNA"/>
</dbReference>
<evidence type="ECO:0000313" key="3">
    <source>
        <dbReference type="EMBL" id="APH55132.1"/>
    </source>
</evidence>
<feature type="domain" description="Phosphatidic acid phosphatase type 2/haloperoxidase" evidence="2">
    <location>
        <begin position="124"/>
        <end position="234"/>
    </location>
</feature>
<comment type="catalytic activity">
    <reaction evidence="1">
        <text>a phosphate monoester + H2O = an alcohol + phosphate</text>
        <dbReference type="Rhea" id="RHEA:15017"/>
        <dbReference type="ChEBI" id="CHEBI:15377"/>
        <dbReference type="ChEBI" id="CHEBI:30879"/>
        <dbReference type="ChEBI" id="CHEBI:43474"/>
        <dbReference type="ChEBI" id="CHEBI:67140"/>
        <dbReference type="EC" id="3.1.3.2"/>
    </reaction>
</comment>
<name>A0AAC9KDL1_9PROT</name>
<dbReference type="GO" id="GO:0030288">
    <property type="term" value="C:outer membrane-bounded periplasmic space"/>
    <property type="evidence" value="ECO:0007669"/>
    <property type="project" value="InterPro"/>
</dbReference>
<proteinExistence type="inferred from homology"/>
<reference evidence="4" key="1">
    <citation type="submission" date="2016-11" db="EMBL/GenBank/DDBJ databases">
        <title>Comparative genomic and phenotypic analysis of Granulibacter bethesdensis clinical isolates from patients with chronic granulomatous disease.</title>
        <authorList>
            <person name="Zarember K.A."/>
            <person name="Porcella S.F."/>
            <person name="Chu J."/>
            <person name="Ding L."/>
            <person name="Dahlstrom E."/>
            <person name="Barbian K."/>
            <person name="Martens C."/>
            <person name="Sykora L."/>
            <person name="Kramer S."/>
            <person name="Pettinato A.M."/>
            <person name="Hong H."/>
            <person name="Wald G."/>
            <person name="Berg L.J."/>
            <person name="Rogge L.S."/>
            <person name="Greenberg D.E."/>
            <person name="Falcone E.L."/>
            <person name="Neves J.F."/>
            <person name="Simoes M.J."/>
            <person name="Casal M."/>
            <person name="Rodriguez-Lopez F.C."/>
            <person name="Zelazny A."/>
            <person name="Gallin J.I."/>
            <person name="Holland S.M."/>
        </authorList>
    </citation>
    <scope>NUCLEOTIDE SEQUENCE [LARGE SCALE GENOMIC DNA]</scope>
    <source>
        <strain evidence="4">NIH9.1</strain>
    </source>
</reference>
<comment type="similarity">
    <text evidence="1">Belongs to the class A bacterial acid phosphatase family.</text>
</comment>
<gene>
    <name evidence="3" type="ORF">GbCGDNIH9_1821</name>
</gene>
<dbReference type="CDD" id="cd03397">
    <property type="entry name" value="PAP2_acid_phosphatase"/>
    <property type="match status" value="1"/>
</dbReference>